<dbReference type="SUPFAM" id="SSF51182">
    <property type="entry name" value="RmlC-like cupins"/>
    <property type="match status" value="1"/>
</dbReference>
<dbReference type="Gene3D" id="2.60.120.10">
    <property type="entry name" value="Jelly Rolls"/>
    <property type="match status" value="1"/>
</dbReference>
<dbReference type="Pfam" id="PF07883">
    <property type="entry name" value="Cupin_2"/>
    <property type="match status" value="1"/>
</dbReference>
<evidence type="ECO:0000313" key="3">
    <source>
        <dbReference type="EMBL" id="SDM62378.1"/>
    </source>
</evidence>
<dbReference type="EMBL" id="FNHL01000002">
    <property type="protein sequence ID" value="SDM62378.1"/>
    <property type="molecule type" value="Genomic_DNA"/>
</dbReference>
<dbReference type="InterPro" id="IPR013096">
    <property type="entry name" value="Cupin_2"/>
</dbReference>
<dbReference type="Proteomes" id="UP000199451">
    <property type="component" value="Unassembled WGS sequence"/>
</dbReference>
<evidence type="ECO:0000256" key="1">
    <source>
        <dbReference type="SAM" id="MobiDB-lite"/>
    </source>
</evidence>
<dbReference type="OrthoDB" id="285254at2157"/>
<accession>A0A1G9UQY0</accession>
<reference evidence="4" key="1">
    <citation type="submission" date="2016-10" db="EMBL/GenBank/DDBJ databases">
        <authorList>
            <person name="Varghese N."/>
            <person name="Submissions S."/>
        </authorList>
    </citation>
    <scope>NUCLEOTIDE SEQUENCE [LARGE SCALE GENOMIC DNA]</scope>
    <source>
        <strain evidence="4">CGMCC 1.10119</strain>
    </source>
</reference>
<evidence type="ECO:0000259" key="2">
    <source>
        <dbReference type="Pfam" id="PF07883"/>
    </source>
</evidence>
<feature type="region of interest" description="Disordered" evidence="1">
    <location>
        <begin position="1"/>
        <end position="27"/>
    </location>
</feature>
<protein>
    <submittedName>
        <fullName evidence="3">Cupin domain-containing protein</fullName>
    </submittedName>
</protein>
<dbReference type="RefSeq" id="WP_170830616.1">
    <property type="nucleotide sequence ID" value="NZ_FNHL01000002.1"/>
</dbReference>
<organism evidence="3 4">
    <name type="scientific">Halogranum gelatinilyticum</name>
    <dbReference type="NCBI Taxonomy" id="660521"/>
    <lineage>
        <taxon>Archaea</taxon>
        <taxon>Methanobacteriati</taxon>
        <taxon>Methanobacteriota</taxon>
        <taxon>Stenosarchaea group</taxon>
        <taxon>Halobacteria</taxon>
        <taxon>Halobacteriales</taxon>
        <taxon>Haloferacaceae</taxon>
    </lineage>
</organism>
<dbReference type="STRING" id="660521.SAMN04487949_2300"/>
<dbReference type="AlphaFoldDB" id="A0A1G9UQY0"/>
<keyword evidence="4" id="KW-1185">Reference proteome</keyword>
<dbReference type="InterPro" id="IPR014710">
    <property type="entry name" value="RmlC-like_jellyroll"/>
</dbReference>
<sequence length="192" mass="20380">MDTGPDERLSTGAGHSPRGDTRGYPNTIEDLSTGASITFLERGVDEQGAYLLMDGVLPVGINSGPARLHPQAEARSEVIAGQAEVTVRGERRVVRPGDSLTIAAGEAHSIRNGGDDTLRIRTTLRPPGEFEAATRALYAAGAGGRPDVLAVAAVLFQFRADIRLSGLPWLVQRPLLRALAGIARRLGRDPLK</sequence>
<dbReference type="InterPro" id="IPR011051">
    <property type="entry name" value="RmlC_Cupin_sf"/>
</dbReference>
<gene>
    <name evidence="3" type="ORF">SAMN04487949_2300</name>
</gene>
<name>A0A1G9UQY0_9EURY</name>
<evidence type="ECO:0000313" key="4">
    <source>
        <dbReference type="Proteomes" id="UP000199451"/>
    </source>
</evidence>
<feature type="domain" description="Cupin type-2" evidence="2">
    <location>
        <begin position="57"/>
        <end position="120"/>
    </location>
</feature>
<proteinExistence type="predicted"/>